<accession>A0ABS6ENG4</accession>
<evidence type="ECO:0000313" key="2">
    <source>
        <dbReference type="Proteomes" id="UP000783588"/>
    </source>
</evidence>
<name>A0ABS6ENG4_9FIRM</name>
<proteinExistence type="predicted"/>
<protein>
    <recommendedName>
        <fullName evidence="3">RHS repeat protein</fullName>
    </recommendedName>
</protein>
<keyword evidence="2" id="KW-1185">Reference proteome</keyword>
<sequence>MISEKLPQQHLKYTYTYDTSGNIRKVETTIPK</sequence>
<reference evidence="1 2" key="1">
    <citation type="submission" date="2021-06" db="EMBL/GenBank/DDBJ databases">
        <authorList>
            <person name="Sun Q."/>
            <person name="Li D."/>
        </authorList>
    </citation>
    <scope>NUCLEOTIDE SEQUENCE [LARGE SCALE GENOMIC DNA]</scope>
    <source>
        <strain evidence="1 2">MSJd-7</strain>
    </source>
</reference>
<evidence type="ECO:0000313" key="1">
    <source>
        <dbReference type="EMBL" id="MBU5489231.1"/>
    </source>
</evidence>
<evidence type="ECO:0008006" key="3">
    <source>
        <dbReference type="Google" id="ProtNLM"/>
    </source>
</evidence>
<dbReference type="Proteomes" id="UP000783588">
    <property type="component" value="Unassembled WGS sequence"/>
</dbReference>
<dbReference type="EMBL" id="JAHLQI010000001">
    <property type="protein sequence ID" value="MBU5489231.1"/>
    <property type="molecule type" value="Genomic_DNA"/>
</dbReference>
<comment type="caution">
    <text evidence="1">The sequence shown here is derived from an EMBL/GenBank/DDBJ whole genome shotgun (WGS) entry which is preliminary data.</text>
</comment>
<organism evidence="1 2">
    <name type="scientific">Butyricicoccus intestinisimiae</name>
    <dbReference type="NCBI Taxonomy" id="2841509"/>
    <lineage>
        <taxon>Bacteria</taxon>
        <taxon>Bacillati</taxon>
        <taxon>Bacillota</taxon>
        <taxon>Clostridia</taxon>
        <taxon>Eubacteriales</taxon>
        <taxon>Butyricicoccaceae</taxon>
        <taxon>Butyricicoccus</taxon>
    </lineage>
</organism>
<gene>
    <name evidence="1" type="ORF">KQI75_01080</name>
</gene>